<evidence type="ECO:0000256" key="1">
    <source>
        <dbReference type="ARBA" id="ARBA00006499"/>
    </source>
</evidence>
<accession>A0A812XM76</accession>
<dbReference type="EMBL" id="CAJNIZ010046239">
    <property type="protein sequence ID" value="CAE7743627.1"/>
    <property type="molecule type" value="Genomic_DNA"/>
</dbReference>
<protein>
    <recommendedName>
        <fullName evidence="3">Phospholipase/carboxylesterase/thioesterase domain-containing protein</fullName>
    </recommendedName>
</protein>
<dbReference type="Pfam" id="PF02230">
    <property type="entry name" value="Abhydrolase_2"/>
    <property type="match status" value="1"/>
</dbReference>
<dbReference type="PANTHER" id="PTHR10655:SF17">
    <property type="entry name" value="LYSOPHOSPHOLIPASE-LIKE PROTEIN 1"/>
    <property type="match status" value="1"/>
</dbReference>
<proteinExistence type="inferred from homology"/>
<keyword evidence="5" id="KW-1185">Reference proteome</keyword>
<comment type="similarity">
    <text evidence="1">Belongs to the AB hydrolase superfamily. AB hydrolase 2 family.</text>
</comment>
<dbReference type="PANTHER" id="PTHR10655">
    <property type="entry name" value="LYSOPHOSPHOLIPASE-RELATED"/>
    <property type="match status" value="1"/>
</dbReference>
<dbReference type="Proteomes" id="UP000649617">
    <property type="component" value="Unassembled WGS sequence"/>
</dbReference>
<sequence length="487" mass="55234">MGVHACQCRSNPGRLPKRVLKQQKGSTGRARRALGLTGRLAGLPEHLGALRAALPKLWKRKSRDSELESGDECTVLSLSLVRAWLKSAAAGKELNAWAARASDLVLGRAFRQLGRCPPLRLRMGFRFQDPSQHGGWEVSNLKGYRETQLGRLPLRAASIVSWHSYWAAFRVRLRKEESEDKVIIDRQLLTKDLSTAVEKHRRGEARQLASGCFHVTAHSRRQQAADKRKRIKVVRKQADLLPAVVMKPLAPPTLPRYTLIFLHGMGEVAMRYADRPHYFHDGSAAIKVIIPTAPLREISCFDTWWSKVKSRDVKGSRWRLEKFNSWYDYISNRGGRKEDAIDIDSLHRMQQSLHEIIAREAEELGGRSDRIILGGKSQGSVTALDAVLTYPKRLGGFIGLVGHVLSCTPIEEDGPQLKTPLHFYHEVEDDIMQWHWVSKMERRLRKSNYNVRSFRGKDPEGNGHFVGGVEGAWIRKSLRMICEKRTG</sequence>
<dbReference type="GO" id="GO:0005737">
    <property type="term" value="C:cytoplasm"/>
    <property type="evidence" value="ECO:0007669"/>
    <property type="project" value="TreeGrafter"/>
</dbReference>
<name>A0A812XM76_SYMPI</name>
<evidence type="ECO:0000259" key="3">
    <source>
        <dbReference type="Pfam" id="PF02230"/>
    </source>
</evidence>
<organism evidence="4 5">
    <name type="scientific">Symbiodinium pilosum</name>
    <name type="common">Dinoflagellate</name>
    <dbReference type="NCBI Taxonomy" id="2952"/>
    <lineage>
        <taxon>Eukaryota</taxon>
        <taxon>Sar</taxon>
        <taxon>Alveolata</taxon>
        <taxon>Dinophyceae</taxon>
        <taxon>Suessiales</taxon>
        <taxon>Symbiodiniaceae</taxon>
        <taxon>Symbiodinium</taxon>
    </lineage>
</organism>
<gene>
    <name evidence="4" type="ORF">SPIL2461_LOCUS21431</name>
</gene>
<dbReference type="GO" id="GO:0008474">
    <property type="term" value="F:palmitoyl-(protein) hydrolase activity"/>
    <property type="evidence" value="ECO:0007669"/>
    <property type="project" value="TreeGrafter"/>
</dbReference>
<comment type="caution">
    <text evidence="4">The sequence shown here is derived from an EMBL/GenBank/DDBJ whole genome shotgun (WGS) entry which is preliminary data.</text>
</comment>
<evidence type="ECO:0000313" key="4">
    <source>
        <dbReference type="EMBL" id="CAE7743627.1"/>
    </source>
</evidence>
<dbReference type="AlphaFoldDB" id="A0A812XM76"/>
<keyword evidence="2" id="KW-0378">Hydrolase</keyword>
<evidence type="ECO:0000256" key="2">
    <source>
        <dbReference type="ARBA" id="ARBA00022801"/>
    </source>
</evidence>
<dbReference type="OrthoDB" id="411145at2759"/>
<dbReference type="GO" id="GO:0052689">
    <property type="term" value="F:carboxylic ester hydrolase activity"/>
    <property type="evidence" value="ECO:0007669"/>
    <property type="project" value="TreeGrafter"/>
</dbReference>
<dbReference type="InterPro" id="IPR003140">
    <property type="entry name" value="PLipase/COase/thioEstase"/>
</dbReference>
<dbReference type="InterPro" id="IPR050565">
    <property type="entry name" value="LYPA1-2/EST-like"/>
</dbReference>
<feature type="domain" description="Phospholipase/carboxylesterase/thioesterase" evidence="3">
    <location>
        <begin position="325"/>
        <end position="452"/>
    </location>
</feature>
<evidence type="ECO:0000313" key="5">
    <source>
        <dbReference type="Proteomes" id="UP000649617"/>
    </source>
</evidence>
<dbReference type="InterPro" id="IPR029058">
    <property type="entry name" value="AB_hydrolase_fold"/>
</dbReference>
<dbReference type="SUPFAM" id="SSF53474">
    <property type="entry name" value="alpha/beta-Hydrolases"/>
    <property type="match status" value="1"/>
</dbReference>
<dbReference type="Gene3D" id="3.40.50.1820">
    <property type="entry name" value="alpha/beta hydrolase"/>
    <property type="match status" value="1"/>
</dbReference>
<reference evidence="4" key="1">
    <citation type="submission" date="2021-02" db="EMBL/GenBank/DDBJ databases">
        <authorList>
            <person name="Dougan E. K."/>
            <person name="Rhodes N."/>
            <person name="Thang M."/>
            <person name="Chan C."/>
        </authorList>
    </citation>
    <scope>NUCLEOTIDE SEQUENCE</scope>
</reference>